<dbReference type="RefSeq" id="XP_064671418.1">
    <property type="nucleotide sequence ID" value="XM_064810261.1"/>
</dbReference>
<feature type="compositionally biased region" description="Low complexity" evidence="1">
    <location>
        <begin position="184"/>
        <end position="196"/>
    </location>
</feature>
<dbReference type="EMBL" id="MU853338">
    <property type="protein sequence ID" value="KAK4113848.1"/>
    <property type="molecule type" value="Genomic_DNA"/>
</dbReference>
<protein>
    <submittedName>
        <fullName evidence="2">Uncharacterized protein</fullName>
    </submittedName>
</protein>
<proteinExistence type="predicted"/>
<dbReference type="GeneID" id="89934386"/>
<reference evidence="2" key="1">
    <citation type="journal article" date="2023" name="Mol. Phylogenet. Evol.">
        <title>Genome-scale phylogeny and comparative genomics of the fungal order Sordariales.</title>
        <authorList>
            <person name="Hensen N."/>
            <person name="Bonometti L."/>
            <person name="Westerberg I."/>
            <person name="Brannstrom I.O."/>
            <person name="Guillou S."/>
            <person name="Cros-Aarteil S."/>
            <person name="Calhoun S."/>
            <person name="Haridas S."/>
            <person name="Kuo A."/>
            <person name="Mondo S."/>
            <person name="Pangilinan J."/>
            <person name="Riley R."/>
            <person name="LaButti K."/>
            <person name="Andreopoulos B."/>
            <person name="Lipzen A."/>
            <person name="Chen C."/>
            <person name="Yan M."/>
            <person name="Daum C."/>
            <person name="Ng V."/>
            <person name="Clum A."/>
            <person name="Steindorff A."/>
            <person name="Ohm R.A."/>
            <person name="Martin F."/>
            <person name="Silar P."/>
            <person name="Natvig D.O."/>
            <person name="Lalanne C."/>
            <person name="Gautier V."/>
            <person name="Ament-Velasquez S.L."/>
            <person name="Kruys A."/>
            <person name="Hutchinson M.I."/>
            <person name="Powell A.J."/>
            <person name="Barry K."/>
            <person name="Miller A.N."/>
            <person name="Grigoriev I.V."/>
            <person name="Debuchy R."/>
            <person name="Gladieux P."/>
            <person name="Hiltunen Thoren M."/>
            <person name="Johannesson H."/>
        </authorList>
    </citation>
    <scope>NUCLEOTIDE SEQUENCE</scope>
    <source>
        <strain evidence="2">CBS 508.74</strain>
    </source>
</reference>
<evidence type="ECO:0000313" key="2">
    <source>
        <dbReference type="EMBL" id="KAK4113848.1"/>
    </source>
</evidence>
<sequence length="235" mass="25649">MCHLATFRHGCGHWTLFQLHCDRGQDQLCDKGQTEVIARYRTGLQCLDCFDRECTIPHTKPRLQREILDENRLARTDDSLATLARKAASGSLSPETCASLTCNIAAQDRALEEQARVARHRRRGEIVLARRWAGQHARAFLAARSRHHHHRRGLGVALVPGCVGGRAGSQNQSQGSGSGRSREQPGLSRGLSLSLRLGGGQPQGRDQGRGDGRNGNWNGAGANAEIMQPRAQPTG</sequence>
<dbReference type="Proteomes" id="UP001302812">
    <property type="component" value="Unassembled WGS sequence"/>
</dbReference>
<gene>
    <name evidence="2" type="ORF">N656DRAFT_602206</name>
</gene>
<reference evidence="2" key="2">
    <citation type="submission" date="2023-05" db="EMBL/GenBank/DDBJ databases">
        <authorList>
            <consortium name="Lawrence Berkeley National Laboratory"/>
            <person name="Steindorff A."/>
            <person name="Hensen N."/>
            <person name="Bonometti L."/>
            <person name="Westerberg I."/>
            <person name="Brannstrom I.O."/>
            <person name="Guillou S."/>
            <person name="Cros-Aarteil S."/>
            <person name="Calhoun S."/>
            <person name="Haridas S."/>
            <person name="Kuo A."/>
            <person name="Mondo S."/>
            <person name="Pangilinan J."/>
            <person name="Riley R."/>
            <person name="Labutti K."/>
            <person name="Andreopoulos B."/>
            <person name="Lipzen A."/>
            <person name="Chen C."/>
            <person name="Yanf M."/>
            <person name="Daum C."/>
            <person name="Ng V."/>
            <person name="Clum A."/>
            <person name="Ohm R."/>
            <person name="Martin F."/>
            <person name="Silar P."/>
            <person name="Natvig D."/>
            <person name="Lalanne C."/>
            <person name="Gautier V."/>
            <person name="Ament-Velasquez S.L."/>
            <person name="Kruys A."/>
            <person name="Hutchinson M.I."/>
            <person name="Powell A.J."/>
            <person name="Barry K."/>
            <person name="Miller A.N."/>
            <person name="Grigoriev I.V."/>
            <person name="Debuchy R."/>
            <person name="Gladieux P."/>
            <person name="Thoren M.H."/>
            <person name="Johannesson H."/>
        </authorList>
    </citation>
    <scope>NUCLEOTIDE SEQUENCE</scope>
    <source>
        <strain evidence="2">CBS 508.74</strain>
    </source>
</reference>
<feature type="region of interest" description="Disordered" evidence="1">
    <location>
        <begin position="165"/>
        <end position="235"/>
    </location>
</feature>
<dbReference type="AlphaFoldDB" id="A0AAN6TG87"/>
<name>A0AAN6TG87_9PEZI</name>
<comment type="caution">
    <text evidence="2">The sequence shown here is derived from an EMBL/GenBank/DDBJ whole genome shotgun (WGS) entry which is preliminary data.</text>
</comment>
<evidence type="ECO:0000313" key="3">
    <source>
        <dbReference type="Proteomes" id="UP001302812"/>
    </source>
</evidence>
<keyword evidence="3" id="KW-1185">Reference proteome</keyword>
<organism evidence="2 3">
    <name type="scientific">Canariomyces notabilis</name>
    <dbReference type="NCBI Taxonomy" id="2074819"/>
    <lineage>
        <taxon>Eukaryota</taxon>
        <taxon>Fungi</taxon>
        <taxon>Dikarya</taxon>
        <taxon>Ascomycota</taxon>
        <taxon>Pezizomycotina</taxon>
        <taxon>Sordariomycetes</taxon>
        <taxon>Sordariomycetidae</taxon>
        <taxon>Sordariales</taxon>
        <taxon>Chaetomiaceae</taxon>
        <taxon>Canariomyces</taxon>
    </lineage>
</organism>
<evidence type="ECO:0000256" key="1">
    <source>
        <dbReference type="SAM" id="MobiDB-lite"/>
    </source>
</evidence>
<accession>A0AAN6TG87</accession>